<dbReference type="AlphaFoldDB" id="A0A174TC86"/>
<proteinExistence type="predicted"/>
<dbReference type="Proteomes" id="UP000196386">
    <property type="component" value="Unassembled WGS sequence"/>
</dbReference>
<evidence type="ECO:0000259" key="1">
    <source>
        <dbReference type="Pfam" id="PF01408"/>
    </source>
</evidence>
<evidence type="ECO:0000313" key="4">
    <source>
        <dbReference type="EMBL" id="RGE66347.1"/>
    </source>
</evidence>
<protein>
    <submittedName>
        <fullName evidence="2">Oxidoreductase family, NAD-binding Rossmann fold</fullName>
    </submittedName>
</protein>
<accession>A0A174TC86</accession>
<dbReference type="OrthoDB" id="9815825at2"/>
<evidence type="ECO:0000313" key="7">
    <source>
        <dbReference type="Proteomes" id="UP000260828"/>
    </source>
</evidence>
<dbReference type="InterPro" id="IPR036291">
    <property type="entry name" value="NAD(P)-bd_dom_sf"/>
</dbReference>
<dbReference type="Proteomes" id="UP000260828">
    <property type="component" value="Unassembled WGS sequence"/>
</dbReference>
<evidence type="ECO:0000313" key="2">
    <source>
        <dbReference type="EMBL" id="CUQ07382.1"/>
    </source>
</evidence>
<reference evidence="3" key="3">
    <citation type="journal article" date="2018" name="BMC Genomics">
        <title>Whole genome sequencing and function prediction of 133 gut anaerobes isolated from chicken caecum in pure cultures.</title>
        <authorList>
            <person name="Medvecky M."/>
            <person name="Cejkova D."/>
            <person name="Polansky O."/>
            <person name="Karasova D."/>
            <person name="Kubasova T."/>
            <person name="Cizek A."/>
            <person name="Rychlik I."/>
        </authorList>
    </citation>
    <scope>NUCLEOTIDE SEQUENCE</scope>
    <source>
        <strain evidence="3">An175</strain>
    </source>
</reference>
<dbReference type="Proteomes" id="UP000095765">
    <property type="component" value="Unassembled WGS sequence"/>
</dbReference>
<organism evidence="2 5">
    <name type="scientific">Anaerotruncus colihominis</name>
    <dbReference type="NCBI Taxonomy" id="169435"/>
    <lineage>
        <taxon>Bacteria</taxon>
        <taxon>Bacillati</taxon>
        <taxon>Bacillota</taxon>
        <taxon>Clostridia</taxon>
        <taxon>Eubacteriales</taxon>
        <taxon>Oscillospiraceae</taxon>
        <taxon>Anaerotruncus</taxon>
    </lineage>
</organism>
<evidence type="ECO:0000313" key="6">
    <source>
        <dbReference type="Proteomes" id="UP000196386"/>
    </source>
</evidence>
<dbReference type="Gene3D" id="3.40.50.720">
    <property type="entry name" value="NAD(P)-binding Rossmann-like Domain"/>
    <property type="match status" value="1"/>
</dbReference>
<reference evidence="4 7" key="4">
    <citation type="submission" date="2018-08" db="EMBL/GenBank/DDBJ databases">
        <title>A genome reference for cultivated species of the human gut microbiota.</title>
        <authorList>
            <person name="Zou Y."/>
            <person name="Xue W."/>
            <person name="Luo G."/>
        </authorList>
    </citation>
    <scope>NUCLEOTIDE SEQUENCE [LARGE SCALE GENOMIC DNA]</scope>
    <source>
        <strain evidence="4 7">TF05-12AC</strain>
    </source>
</reference>
<name>A0A174TC86_9FIRM</name>
<feature type="domain" description="Gfo/Idh/MocA-like oxidoreductase N-terminal" evidence="1">
    <location>
        <begin position="55"/>
        <end position="117"/>
    </location>
</feature>
<dbReference type="EMBL" id="NFKP01000007">
    <property type="protein sequence ID" value="OUP69769.1"/>
    <property type="molecule type" value="Genomic_DNA"/>
</dbReference>
<gene>
    <name evidence="3" type="ORF">B5F11_07195</name>
    <name evidence="4" type="ORF">DXC40_13770</name>
    <name evidence="2" type="ORF">ERS852551_03006</name>
</gene>
<reference evidence="6" key="2">
    <citation type="submission" date="2017-04" db="EMBL/GenBank/DDBJ databases">
        <title>Function of individual gut microbiota members based on whole genome sequencing of pure cultures obtained from chicken caecum.</title>
        <authorList>
            <person name="Medvecky M."/>
            <person name="Cejkova D."/>
            <person name="Polansky O."/>
            <person name="Karasova D."/>
            <person name="Kubasova T."/>
            <person name="Cizek A."/>
            <person name="Rychlik I."/>
        </authorList>
    </citation>
    <scope>NUCLEOTIDE SEQUENCE [LARGE SCALE GENOMIC DNA]</scope>
    <source>
        <strain evidence="6">An175</strain>
    </source>
</reference>
<evidence type="ECO:0000313" key="5">
    <source>
        <dbReference type="Proteomes" id="UP000095765"/>
    </source>
</evidence>
<dbReference type="SUPFAM" id="SSF51735">
    <property type="entry name" value="NAD(P)-binding Rossmann-fold domains"/>
    <property type="match status" value="1"/>
</dbReference>
<dbReference type="InterPro" id="IPR000683">
    <property type="entry name" value="Gfo/Idh/MocA-like_OxRdtase_N"/>
</dbReference>
<evidence type="ECO:0000313" key="3">
    <source>
        <dbReference type="EMBL" id="OUP69769.1"/>
    </source>
</evidence>
<dbReference type="Pfam" id="PF01408">
    <property type="entry name" value="GFO_IDH_MocA"/>
    <property type="match status" value="1"/>
</dbReference>
<dbReference type="RefSeq" id="WP_055245816.1">
    <property type="nucleotide sequence ID" value="NZ_CABIWA010000015.1"/>
</dbReference>
<sequence>MEIGVIGAQSKHTELFCSLINTSPLFPRMRAVSLWGGDCPERVGWCMAEGGLQTLCDRPEEVIERSDGVIITLRRGETHKALALACLRAGKPVFVDKPFCDSVPDAAAMINLSKQCGTPLTGGSTLCFLPQIAELRERARHCRSLIISYAADCDSPFGGWNFYGSHLADLCSAICGCGAEMVSARRTGRLMDVLVQYPNRSVLLHSDPTLTEPAVTFHSWDEEYCPLGDFDRCYEYGMRAFRDMMESGVGQGAQRLLFSTRLLDAIGRSLQEARPIPLI</sequence>
<dbReference type="EMBL" id="QVME01000008">
    <property type="protein sequence ID" value="RGE66347.1"/>
    <property type="molecule type" value="Genomic_DNA"/>
</dbReference>
<dbReference type="EMBL" id="CZBE01000024">
    <property type="protein sequence ID" value="CUQ07382.1"/>
    <property type="molecule type" value="Genomic_DNA"/>
</dbReference>
<reference evidence="2 5" key="1">
    <citation type="submission" date="2015-09" db="EMBL/GenBank/DDBJ databases">
        <authorList>
            <consortium name="Pathogen Informatics"/>
        </authorList>
    </citation>
    <scope>NUCLEOTIDE SEQUENCE [LARGE SCALE GENOMIC DNA]</scope>
    <source>
        <strain evidence="2 5">2789STDY5834939</strain>
    </source>
</reference>
<dbReference type="GO" id="GO:0000166">
    <property type="term" value="F:nucleotide binding"/>
    <property type="evidence" value="ECO:0007669"/>
    <property type="project" value="InterPro"/>
</dbReference>